<dbReference type="Gramene" id="mRNA:HanXRQr2_Chr13g0613401">
    <property type="protein sequence ID" value="CDS:HanXRQr2_Chr13g0613401.1"/>
    <property type="gene ID" value="HanXRQr2_Chr13g0613401"/>
</dbReference>
<dbReference type="EMBL" id="CM007902">
    <property type="protein sequence ID" value="OTG03329.1"/>
    <property type="molecule type" value="Genomic_DNA"/>
</dbReference>
<dbReference type="AlphaFoldDB" id="A0A251SXL2"/>
<reference evidence="3 5" key="1">
    <citation type="journal article" date="2017" name="Nature">
        <title>The sunflower genome provides insights into oil metabolism, flowering and Asterid evolution.</title>
        <authorList>
            <person name="Badouin H."/>
            <person name="Gouzy J."/>
            <person name="Grassa C.J."/>
            <person name="Murat F."/>
            <person name="Staton S.E."/>
            <person name="Cottret L."/>
            <person name="Lelandais-Briere C."/>
            <person name="Owens G.L."/>
            <person name="Carrere S."/>
            <person name="Mayjonade B."/>
            <person name="Legrand L."/>
            <person name="Gill N."/>
            <person name="Kane N.C."/>
            <person name="Bowers J.E."/>
            <person name="Hubner S."/>
            <person name="Bellec A."/>
            <person name="Berard A."/>
            <person name="Berges H."/>
            <person name="Blanchet N."/>
            <person name="Boniface M.C."/>
            <person name="Brunel D."/>
            <person name="Catrice O."/>
            <person name="Chaidir N."/>
            <person name="Claudel C."/>
            <person name="Donnadieu C."/>
            <person name="Faraut T."/>
            <person name="Fievet G."/>
            <person name="Helmstetter N."/>
            <person name="King M."/>
            <person name="Knapp S.J."/>
            <person name="Lai Z."/>
            <person name="Le Paslier M.C."/>
            <person name="Lippi Y."/>
            <person name="Lorenzon L."/>
            <person name="Mandel J.R."/>
            <person name="Marage G."/>
            <person name="Marchand G."/>
            <person name="Marquand E."/>
            <person name="Bret-Mestries E."/>
            <person name="Morien E."/>
            <person name="Nambeesan S."/>
            <person name="Nguyen T."/>
            <person name="Pegot-Espagnet P."/>
            <person name="Pouilly N."/>
            <person name="Raftis F."/>
            <person name="Sallet E."/>
            <person name="Schiex T."/>
            <person name="Thomas J."/>
            <person name="Vandecasteele C."/>
            <person name="Vares D."/>
            <person name="Vear F."/>
            <person name="Vautrin S."/>
            <person name="Crespi M."/>
            <person name="Mangin B."/>
            <person name="Burke J.M."/>
            <person name="Salse J."/>
            <person name="Munos S."/>
            <person name="Vincourt P."/>
            <person name="Rieseberg L.H."/>
            <person name="Langlade N.B."/>
        </authorList>
    </citation>
    <scope>NUCLEOTIDE SEQUENCE [LARGE SCALE GENOMIC DNA]</scope>
    <source>
        <strain evidence="5">cv. SF193</strain>
        <tissue evidence="3">Leaves</tissue>
    </source>
</reference>
<evidence type="ECO:0000256" key="2">
    <source>
        <dbReference type="SAM" id="MobiDB-lite"/>
    </source>
</evidence>
<evidence type="ECO:0000313" key="4">
    <source>
        <dbReference type="EMBL" id="OTG03329.1"/>
    </source>
</evidence>
<evidence type="ECO:0000313" key="3">
    <source>
        <dbReference type="EMBL" id="KAF5775559.1"/>
    </source>
</evidence>
<comment type="pathway">
    <text evidence="1">Protein modification; protein ubiquitination.</text>
</comment>
<feature type="region of interest" description="Disordered" evidence="2">
    <location>
        <begin position="1"/>
        <end position="41"/>
    </location>
</feature>
<organism evidence="4 5">
    <name type="scientific">Helianthus annuus</name>
    <name type="common">Common sunflower</name>
    <dbReference type="NCBI Taxonomy" id="4232"/>
    <lineage>
        <taxon>Eukaryota</taxon>
        <taxon>Viridiplantae</taxon>
        <taxon>Streptophyta</taxon>
        <taxon>Embryophyta</taxon>
        <taxon>Tracheophyta</taxon>
        <taxon>Spermatophyta</taxon>
        <taxon>Magnoliopsida</taxon>
        <taxon>eudicotyledons</taxon>
        <taxon>Gunneridae</taxon>
        <taxon>Pentapetalae</taxon>
        <taxon>asterids</taxon>
        <taxon>campanulids</taxon>
        <taxon>Asterales</taxon>
        <taxon>Asteraceae</taxon>
        <taxon>Asteroideae</taxon>
        <taxon>Heliantheae alliance</taxon>
        <taxon>Heliantheae</taxon>
        <taxon>Helianthus</taxon>
    </lineage>
</organism>
<dbReference type="EMBL" id="MNCJ02000328">
    <property type="protein sequence ID" value="KAF5775559.1"/>
    <property type="molecule type" value="Genomic_DNA"/>
</dbReference>
<evidence type="ECO:0000313" key="5">
    <source>
        <dbReference type="Proteomes" id="UP000215914"/>
    </source>
</evidence>
<reference evidence="3" key="3">
    <citation type="submission" date="2020-06" db="EMBL/GenBank/DDBJ databases">
        <title>Helianthus annuus Genome sequencing and assembly Release 2.</title>
        <authorList>
            <person name="Gouzy J."/>
            <person name="Langlade N."/>
            <person name="Munos S."/>
        </authorList>
    </citation>
    <scope>NUCLEOTIDE SEQUENCE</scope>
    <source>
        <tissue evidence="3">Leaves</tissue>
    </source>
</reference>
<dbReference type="InParanoid" id="A0A251SXL2"/>
<sequence>MITEQEKNDTVESVSENSKNEEIREETDTEHAHTTLPDFPGGSETFEAAVKYCYAIKIELTLLNVAQLRCTGEVLEMMEDYW</sequence>
<feature type="compositionally biased region" description="Basic and acidic residues" evidence="2">
    <location>
        <begin position="1"/>
        <end position="10"/>
    </location>
</feature>
<dbReference type="SUPFAM" id="SSF54695">
    <property type="entry name" value="POZ domain"/>
    <property type="match status" value="1"/>
</dbReference>
<proteinExistence type="predicted"/>
<protein>
    <submittedName>
        <fullName evidence="4">Putative SKP1/BTB/POZ domain-containing protein</fullName>
    </submittedName>
    <submittedName>
        <fullName evidence="3">SKP1/BTB/POZ domain superfamily protein</fullName>
    </submittedName>
</protein>
<dbReference type="InterPro" id="IPR011333">
    <property type="entry name" value="SKP1/BTB/POZ_sf"/>
</dbReference>
<dbReference type="InterPro" id="IPR043454">
    <property type="entry name" value="NPH3/RPT2-like"/>
</dbReference>
<gene>
    <name evidence="4" type="ORF">HannXRQ_Chr13g0422881</name>
    <name evidence="3" type="ORF">HanXRQr2_Chr13g0613401</name>
</gene>
<reference evidence="4" key="2">
    <citation type="submission" date="2017-02" db="EMBL/GenBank/DDBJ databases">
        <title>Sunflower complete genome.</title>
        <authorList>
            <person name="Langlade N."/>
            <person name="Munos S."/>
        </authorList>
    </citation>
    <scope>NUCLEOTIDE SEQUENCE [LARGE SCALE GENOMIC DNA]</scope>
    <source>
        <tissue evidence="4">Leaves</tissue>
    </source>
</reference>
<dbReference type="Proteomes" id="UP000215914">
    <property type="component" value="Chromosome 13"/>
</dbReference>
<dbReference type="PANTHER" id="PTHR32370">
    <property type="entry name" value="OS12G0117600 PROTEIN"/>
    <property type="match status" value="1"/>
</dbReference>
<name>A0A251SXL2_HELAN</name>
<keyword evidence="5" id="KW-1185">Reference proteome</keyword>
<evidence type="ECO:0000256" key="1">
    <source>
        <dbReference type="ARBA" id="ARBA00004906"/>
    </source>
</evidence>
<accession>A0A251SXL2</accession>